<evidence type="ECO:0000313" key="3">
    <source>
        <dbReference type="Proteomes" id="UP001165136"/>
    </source>
</evidence>
<name>A0A9W6QZF4_9PSEU</name>
<dbReference type="Proteomes" id="UP001165136">
    <property type="component" value="Unassembled WGS sequence"/>
</dbReference>
<sequence length="178" mass="17771">MSEGVPELTVRDFAGAVAARTAAPGGGAVAAVTAGTSAALVAMAARFADSDLAELAGRADGLRHEALALADADVEAYQAVLDAYRRKNERDITTALGRATDVPLRIAGIGSEVATLAARLVAGGNPNLIGDARVAATLAKGAAIAAAALVRINVAAGGLDPQLTDRADAYVERCGEPP</sequence>
<dbReference type="AlphaFoldDB" id="A0A9W6QZF4"/>
<evidence type="ECO:0000313" key="2">
    <source>
        <dbReference type="EMBL" id="GLY66374.1"/>
    </source>
</evidence>
<dbReference type="Pfam" id="PF04961">
    <property type="entry name" value="FTCD_C"/>
    <property type="match status" value="1"/>
</dbReference>
<dbReference type="GO" id="GO:0003824">
    <property type="term" value="F:catalytic activity"/>
    <property type="evidence" value="ECO:0007669"/>
    <property type="project" value="InterPro"/>
</dbReference>
<keyword evidence="3" id="KW-1185">Reference proteome</keyword>
<gene>
    <name evidence="2" type="ORF">Atai01_29930</name>
</gene>
<dbReference type="InterPro" id="IPR007044">
    <property type="entry name" value="Cyclodeamin/CycHdrlase"/>
</dbReference>
<dbReference type="RefSeq" id="WP_285487204.1">
    <property type="nucleotide sequence ID" value="NZ_BSTI01000006.1"/>
</dbReference>
<feature type="domain" description="Cyclodeaminase/cyclohydrolase" evidence="1">
    <location>
        <begin position="9"/>
        <end position="155"/>
    </location>
</feature>
<accession>A0A9W6QZF4</accession>
<dbReference type="Gene3D" id="1.20.120.680">
    <property type="entry name" value="Formiminotetrahydrofolate cyclodeaminase monomer, up-and-down helical bundle"/>
    <property type="match status" value="1"/>
</dbReference>
<reference evidence="2" key="1">
    <citation type="submission" date="2023-03" db="EMBL/GenBank/DDBJ databases">
        <title>Amycolatopsis taiwanensis NBRC 103393.</title>
        <authorList>
            <person name="Ichikawa N."/>
            <person name="Sato H."/>
            <person name="Tonouchi N."/>
        </authorList>
    </citation>
    <scope>NUCLEOTIDE SEQUENCE</scope>
    <source>
        <strain evidence="2">NBRC 103393</strain>
    </source>
</reference>
<evidence type="ECO:0000259" key="1">
    <source>
        <dbReference type="Pfam" id="PF04961"/>
    </source>
</evidence>
<dbReference type="EMBL" id="BSTI01000006">
    <property type="protein sequence ID" value="GLY66374.1"/>
    <property type="molecule type" value="Genomic_DNA"/>
</dbReference>
<dbReference type="SUPFAM" id="SSF101262">
    <property type="entry name" value="Methenyltetrahydrofolate cyclohydrolase-like"/>
    <property type="match status" value="1"/>
</dbReference>
<organism evidence="2 3">
    <name type="scientific">Amycolatopsis taiwanensis</name>
    <dbReference type="NCBI Taxonomy" id="342230"/>
    <lineage>
        <taxon>Bacteria</taxon>
        <taxon>Bacillati</taxon>
        <taxon>Actinomycetota</taxon>
        <taxon>Actinomycetes</taxon>
        <taxon>Pseudonocardiales</taxon>
        <taxon>Pseudonocardiaceae</taxon>
        <taxon>Amycolatopsis</taxon>
    </lineage>
</organism>
<comment type="caution">
    <text evidence="2">The sequence shown here is derived from an EMBL/GenBank/DDBJ whole genome shotgun (WGS) entry which is preliminary data.</text>
</comment>
<protein>
    <recommendedName>
        <fullName evidence="1">Cyclodeaminase/cyclohydrolase domain-containing protein</fullName>
    </recommendedName>
</protein>
<proteinExistence type="predicted"/>
<dbReference type="InterPro" id="IPR036178">
    <property type="entry name" value="Formintransfe-cycloase-like_sf"/>
</dbReference>